<accession>A0A2K2EYV4</accession>
<comment type="caution">
    <text evidence="2">The sequence shown here is derived from an EMBL/GenBank/DDBJ whole genome shotgun (WGS) entry which is preliminary data.</text>
</comment>
<dbReference type="SUPFAM" id="SSF56672">
    <property type="entry name" value="DNA/RNA polymerases"/>
    <property type="match status" value="1"/>
</dbReference>
<dbReference type="GO" id="GO:0003964">
    <property type="term" value="F:RNA-directed DNA polymerase activity"/>
    <property type="evidence" value="ECO:0007669"/>
    <property type="project" value="UniProtKB-KW"/>
</dbReference>
<keyword evidence="2" id="KW-0808">Transferase</keyword>
<reference evidence="2 3" key="1">
    <citation type="submission" date="2017-06" db="EMBL/GenBank/DDBJ databases">
        <title>Investigating the central metabolism of Clostridium thermosuccinogenes.</title>
        <authorList>
            <person name="Koendjbiharie J.G."/>
            <person name="van Kranenburg R."/>
        </authorList>
    </citation>
    <scope>NUCLEOTIDE SEQUENCE [LARGE SCALE GENOMIC DNA]</scope>
    <source>
        <strain evidence="2 3">DSM 5806</strain>
    </source>
</reference>
<name>A0A2K2EYV4_9CLOT</name>
<dbReference type="Pfam" id="PF00078">
    <property type="entry name" value="RVT_1"/>
    <property type="match status" value="1"/>
</dbReference>
<feature type="domain" description="Reverse transcriptase" evidence="1">
    <location>
        <begin position="62"/>
        <end position="290"/>
    </location>
</feature>
<dbReference type="AlphaFoldDB" id="A0A2K2EYV4"/>
<dbReference type="PANTHER" id="PTHR34047">
    <property type="entry name" value="NUCLEAR INTRON MATURASE 1, MITOCHONDRIAL-RELATED"/>
    <property type="match status" value="1"/>
</dbReference>
<dbReference type="OrthoDB" id="9788687at2"/>
<dbReference type="RefSeq" id="WP_103083197.1">
    <property type="nucleotide sequence ID" value="NZ_CP021850.1"/>
</dbReference>
<dbReference type="CDD" id="cd01651">
    <property type="entry name" value="RT_G2_intron"/>
    <property type="match status" value="1"/>
</dbReference>
<keyword evidence="2" id="KW-0548">Nucleotidyltransferase</keyword>
<dbReference type="PROSITE" id="PS50878">
    <property type="entry name" value="RT_POL"/>
    <property type="match status" value="1"/>
</dbReference>
<dbReference type="Gene3D" id="3.30.70.270">
    <property type="match status" value="1"/>
</dbReference>
<dbReference type="EMBL" id="NIOJ01000092">
    <property type="protein sequence ID" value="PNT94722.1"/>
    <property type="molecule type" value="Genomic_DNA"/>
</dbReference>
<dbReference type="InterPro" id="IPR043128">
    <property type="entry name" value="Rev_trsase/Diguanyl_cyclase"/>
</dbReference>
<dbReference type="InterPro" id="IPR030931">
    <property type="entry name" value="Group_II_RT_mat"/>
</dbReference>
<dbReference type="InterPro" id="IPR043502">
    <property type="entry name" value="DNA/RNA_pol_sf"/>
</dbReference>
<proteinExistence type="predicted"/>
<protein>
    <submittedName>
        <fullName evidence="2">Group II intron reverse transcriptase/maturase</fullName>
    </submittedName>
</protein>
<evidence type="ECO:0000313" key="2">
    <source>
        <dbReference type="EMBL" id="PNT94722.1"/>
    </source>
</evidence>
<dbReference type="Pfam" id="PF08388">
    <property type="entry name" value="GIIM"/>
    <property type="match status" value="1"/>
</dbReference>
<sequence>MITETVSAGKKLKAHSLIDKVYHPTNLEMAWKKVKANGGAGGIDGIYMDEFEKAATEELKSLHEHLKNGTYEPLPVRRVYIPKRGKPQEKRPLGIPAIKDRVCQQALKNRMEPIFEKTFNDCSFGYRPGRSPHDAMRKIWREIQRGNEWIVDGDLRDYFGTVNHGKLIDMVAEQISDGRILDLIRKMLKTGYVENGHRYETEAGTPQGSVISPLLSNIYLTPFDNAMTGKGFKLTRFADDWLIVCKNRAEAEKALRTAKEELAKLGLMLHPDKTRITNIKWGFEFLGYKIKQGKGLKLPKDRIKAVANALNLYAFPTDKSIKRFMDTIRQRTKRKIPITLKELINTINPVIRGWGNYYRKSHVRKLFNKLDRWIIRRLLNHQYKRWRNTGWKKYPAKRLYGEYALVNLIQLIPGLEKKPVLN</sequence>
<dbReference type="InterPro" id="IPR051083">
    <property type="entry name" value="GrpII_Intron_Splice-Mob/Def"/>
</dbReference>
<dbReference type="Proteomes" id="UP000236151">
    <property type="component" value="Unassembled WGS sequence"/>
</dbReference>
<keyword evidence="2" id="KW-0695">RNA-directed DNA polymerase</keyword>
<keyword evidence="3" id="KW-1185">Reference proteome</keyword>
<evidence type="ECO:0000259" key="1">
    <source>
        <dbReference type="PROSITE" id="PS50878"/>
    </source>
</evidence>
<dbReference type="InterPro" id="IPR013597">
    <property type="entry name" value="Mat_intron_G2"/>
</dbReference>
<evidence type="ECO:0000313" key="3">
    <source>
        <dbReference type="Proteomes" id="UP000236151"/>
    </source>
</evidence>
<gene>
    <name evidence="2" type="primary">ltrA</name>
    <name evidence="2" type="ORF">CDQ84_18450</name>
</gene>
<organism evidence="2 3">
    <name type="scientific">Clostridium thermosuccinogenes</name>
    <dbReference type="NCBI Taxonomy" id="84032"/>
    <lineage>
        <taxon>Bacteria</taxon>
        <taxon>Bacillati</taxon>
        <taxon>Bacillota</taxon>
        <taxon>Clostridia</taxon>
        <taxon>Eubacteriales</taxon>
        <taxon>Clostridiaceae</taxon>
        <taxon>Clostridium</taxon>
    </lineage>
</organism>
<dbReference type="InterPro" id="IPR000477">
    <property type="entry name" value="RT_dom"/>
</dbReference>
<dbReference type="KEGG" id="cthd:CDO33_06295"/>
<dbReference type="NCBIfam" id="TIGR04416">
    <property type="entry name" value="group_II_RT_mat"/>
    <property type="match status" value="1"/>
</dbReference>
<dbReference type="PANTHER" id="PTHR34047:SF8">
    <property type="entry name" value="PROTEIN YKFC"/>
    <property type="match status" value="1"/>
</dbReference>